<proteinExistence type="predicted"/>
<dbReference type="EMBL" id="CP007174">
    <property type="protein sequence ID" value="AIF83805.1"/>
    <property type="molecule type" value="Genomic_DNA"/>
</dbReference>
<accession>A0A075MRT5</accession>
<evidence type="ECO:0000313" key="1">
    <source>
        <dbReference type="EMBL" id="AIF83805.1"/>
    </source>
</evidence>
<dbReference type="GeneID" id="41597514"/>
<dbReference type="KEGG" id="nev:NTE_01744"/>
<dbReference type="STRING" id="1459636.NTE_01744"/>
<dbReference type="HOGENOM" id="CLU_2985804_0_0_2"/>
<keyword evidence="2" id="KW-1185">Reference proteome</keyword>
<reference evidence="1 2" key="1">
    <citation type="journal article" date="2014" name="PLoS ONE">
        <title>Genome Sequence of Candidatus Nitrososphaera evergladensis from Group I.1b Enriched from Everglades Soil Reveals Novel Genomic Features of the Ammonia-Oxidizing Archaea.</title>
        <authorList>
            <person name="Zhalnina K.V."/>
            <person name="Dias R."/>
            <person name="Leonard M.T."/>
            <person name="Dorr de Quadros P."/>
            <person name="Camargo F.A."/>
            <person name="Drew J.C."/>
            <person name="Farmerie W.G."/>
            <person name="Daroub S.H."/>
            <person name="Triplett E.W."/>
        </authorList>
    </citation>
    <scope>NUCLEOTIDE SEQUENCE [LARGE SCALE GENOMIC DNA]</scope>
    <source>
        <strain evidence="1 2">SR1</strain>
    </source>
</reference>
<gene>
    <name evidence="1" type="ORF">NTE_01744</name>
</gene>
<evidence type="ECO:0000313" key="2">
    <source>
        <dbReference type="Proteomes" id="UP000028194"/>
    </source>
</evidence>
<name>A0A075MRT5_9ARCH</name>
<sequence length="60" mass="6820">MMNCPVCGAIMVWLNGSVLHDPPTKFYECRHCKINVTKLADGTIETEQQQPQEEQQQATQ</sequence>
<protein>
    <submittedName>
        <fullName evidence="1">Uncharacterized protein</fullName>
    </submittedName>
</protein>
<dbReference type="AlphaFoldDB" id="A0A075MRT5"/>
<dbReference type="RefSeq" id="WP_148700507.1">
    <property type="nucleotide sequence ID" value="NZ_CP007174.1"/>
</dbReference>
<dbReference type="Proteomes" id="UP000028194">
    <property type="component" value="Chromosome"/>
</dbReference>
<dbReference type="OrthoDB" id="9392at2157"/>
<organism evidence="1 2">
    <name type="scientific">Candidatus Nitrososphaera evergladensis SR1</name>
    <dbReference type="NCBI Taxonomy" id="1459636"/>
    <lineage>
        <taxon>Archaea</taxon>
        <taxon>Nitrososphaerota</taxon>
        <taxon>Nitrososphaeria</taxon>
        <taxon>Nitrososphaerales</taxon>
        <taxon>Nitrososphaeraceae</taxon>
        <taxon>Nitrososphaera</taxon>
    </lineage>
</organism>